<protein>
    <submittedName>
        <fullName evidence="2">Uncharacterized protein</fullName>
    </submittedName>
</protein>
<evidence type="ECO:0000256" key="1">
    <source>
        <dbReference type="SAM" id="MobiDB-lite"/>
    </source>
</evidence>
<evidence type="ECO:0000313" key="2">
    <source>
        <dbReference type="EMBL" id="CAG8886251.1"/>
    </source>
</evidence>
<feature type="region of interest" description="Disordered" evidence="1">
    <location>
        <begin position="1"/>
        <end position="41"/>
    </location>
</feature>
<accession>A0A9W4K1Z5</accession>
<name>A0A9W4K1Z5_9EURO</name>
<reference evidence="2" key="1">
    <citation type="submission" date="2021-07" db="EMBL/GenBank/DDBJ databases">
        <authorList>
            <person name="Branca A.L. A."/>
        </authorList>
    </citation>
    <scope>NUCLEOTIDE SEQUENCE</scope>
</reference>
<evidence type="ECO:0000313" key="3">
    <source>
        <dbReference type="Proteomes" id="UP001154252"/>
    </source>
</evidence>
<organism evidence="2 3">
    <name type="scientific">Penicillium egyptiacum</name>
    <dbReference type="NCBI Taxonomy" id="1303716"/>
    <lineage>
        <taxon>Eukaryota</taxon>
        <taxon>Fungi</taxon>
        <taxon>Dikarya</taxon>
        <taxon>Ascomycota</taxon>
        <taxon>Pezizomycotina</taxon>
        <taxon>Eurotiomycetes</taxon>
        <taxon>Eurotiomycetidae</taxon>
        <taxon>Eurotiales</taxon>
        <taxon>Aspergillaceae</taxon>
        <taxon>Penicillium</taxon>
    </lineage>
</organism>
<dbReference type="OrthoDB" id="4332220at2759"/>
<sequence>MPPAVRTLTEDKVISRKSSARSLSDGKAVPKPKEEEHKSPTLAEIENLSGAVTNLFHPGRAEPFEKLPQETESLQSWSSDSSYGIITPPFPVASPSPEDSPELMSADVFLPPVISNPDTLDEDANTISKRWADMRAKNRIGR</sequence>
<dbReference type="Proteomes" id="UP001154252">
    <property type="component" value="Unassembled WGS sequence"/>
</dbReference>
<comment type="caution">
    <text evidence="2">The sequence shown here is derived from an EMBL/GenBank/DDBJ whole genome shotgun (WGS) entry which is preliminary data.</text>
</comment>
<proteinExistence type="predicted"/>
<dbReference type="EMBL" id="CAJVRC010000835">
    <property type="protein sequence ID" value="CAG8886251.1"/>
    <property type="molecule type" value="Genomic_DNA"/>
</dbReference>
<dbReference type="AlphaFoldDB" id="A0A9W4K1Z5"/>
<gene>
    <name evidence="2" type="ORF">PEGY_LOCUS804</name>
</gene>
<keyword evidence="3" id="KW-1185">Reference proteome</keyword>